<dbReference type="EMBL" id="CP001472">
    <property type="protein sequence ID" value="ACO32336.1"/>
    <property type="molecule type" value="Genomic_DNA"/>
</dbReference>
<dbReference type="InterPro" id="IPR038729">
    <property type="entry name" value="Rad50/SbcC_AAA"/>
</dbReference>
<dbReference type="eggNOG" id="COG4637">
    <property type="taxonomic scope" value="Bacteria"/>
</dbReference>
<sequence>MLTRIYIDNFRSFVNFEYRPESKQLLLGPNGSGKSSLLDAIRYLKGFVAGYANRFAVSTRTRWQNQPLQVMELVASLDDRPFEYRVEISNAEPAKSQSVQLERLKVFGKTVFELADGLIRFFPSEGESKAVPLQTNRSALHLAVLSNPDVRRFVEWLDRVHCFDIDAYPGEMDETADSEERDPDFELENLAGWYRYLVQTSPEENVKFMKSLQDCMDGFITFRFSSEDDGSRTLRAEFSAPAGKKVSYSISELSQGQRQLIALYMILHFPIYRGDTVFIDEPDNFLSLREIQPWLLAAEEMVEEHGGQLILISHHPETLDRWAKEYGLRFFREENGHVRTEKFSSKQNGELPPSELIARGWE</sequence>
<dbReference type="GO" id="GO:0006302">
    <property type="term" value="P:double-strand break repair"/>
    <property type="evidence" value="ECO:0007669"/>
    <property type="project" value="InterPro"/>
</dbReference>
<dbReference type="InParanoid" id="C1F815"/>
<dbReference type="Pfam" id="PF13304">
    <property type="entry name" value="AAA_21"/>
    <property type="match status" value="1"/>
</dbReference>
<dbReference type="GO" id="GO:0016887">
    <property type="term" value="F:ATP hydrolysis activity"/>
    <property type="evidence" value="ECO:0007669"/>
    <property type="project" value="InterPro"/>
</dbReference>
<gene>
    <name evidence="3" type="ordered locus">ACP_0059</name>
</gene>
<dbReference type="GO" id="GO:0005524">
    <property type="term" value="F:ATP binding"/>
    <property type="evidence" value="ECO:0007669"/>
    <property type="project" value="InterPro"/>
</dbReference>
<dbReference type="HOGENOM" id="CLU_728900_0_0_0"/>
<evidence type="ECO:0000313" key="4">
    <source>
        <dbReference type="Proteomes" id="UP000002207"/>
    </source>
</evidence>
<dbReference type="InterPro" id="IPR051396">
    <property type="entry name" value="Bact_Antivir_Def_Nuclease"/>
</dbReference>
<protein>
    <submittedName>
        <fullName evidence="3">RecF/RecN/SMC N-terminal domain protein</fullName>
    </submittedName>
</protein>
<evidence type="ECO:0000259" key="2">
    <source>
        <dbReference type="Pfam" id="PF13476"/>
    </source>
</evidence>
<proteinExistence type="predicted"/>
<dbReference type="OrthoDB" id="127554at2"/>
<dbReference type="InterPro" id="IPR027417">
    <property type="entry name" value="P-loop_NTPase"/>
</dbReference>
<dbReference type="PANTHER" id="PTHR43581">
    <property type="entry name" value="ATP/GTP PHOSPHATASE"/>
    <property type="match status" value="1"/>
</dbReference>
<accession>C1F815</accession>
<evidence type="ECO:0000259" key="1">
    <source>
        <dbReference type="Pfam" id="PF13304"/>
    </source>
</evidence>
<dbReference type="SUPFAM" id="SSF52540">
    <property type="entry name" value="P-loop containing nucleoside triphosphate hydrolases"/>
    <property type="match status" value="1"/>
</dbReference>
<reference evidence="3 4" key="1">
    <citation type="journal article" date="2009" name="Appl. Environ. Microbiol.">
        <title>Three genomes from the phylum Acidobacteria provide insight into the lifestyles of these microorganisms in soils.</title>
        <authorList>
            <person name="Ward N.L."/>
            <person name="Challacombe J.F."/>
            <person name="Janssen P.H."/>
            <person name="Henrissat B."/>
            <person name="Coutinho P.M."/>
            <person name="Wu M."/>
            <person name="Xie G."/>
            <person name="Haft D.H."/>
            <person name="Sait M."/>
            <person name="Badger J."/>
            <person name="Barabote R.D."/>
            <person name="Bradley B."/>
            <person name="Brettin T.S."/>
            <person name="Brinkac L.M."/>
            <person name="Bruce D."/>
            <person name="Creasy T."/>
            <person name="Daugherty S.C."/>
            <person name="Davidsen T.M."/>
            <person name="DeBoy R.T."/>
            <person name="Detter J.C."/>
            <person name="Dodson R.J."/>
            <person name="Durkin A.S."/>
            <person name="Ganapathy A."/>
            <person name="Gwinn-Giglio M."/>
            <person name="Han C.S."/>
            <person name="Khouri H."/>
            <person name="Kiss H."/>
            <person name="Kothari S.P."/>
            <person name="Madupu R."/>
            <person name="Nelson K.E."/>
            <person name="Nelson W.C."/>
            <person name="Paulsen I."/>
            <person name="Penn K."/>
            <person name="Ren Q."/>
            <person name="Rosovitz M.J."/>
            <person name="Selengut J.D."/>
            <person name="Shrivastava S."/>
            <person name="Sullivan S.A."/>
            <person name="Tapia R."/>
            <person name="Thompson L.S."/>
            <person name="Watkins K.L."/>
            <person name="Yang Q."/>
            <person name="Yu C."/>
            <person name="Zafar N."/>
            <person name="Zhou L."/>
            <person name="Kuske C.R."/>
        </authorList>
    </citation>
    <scope>NUCLEOTIDE SEQUENCE [LARGE SCALE GENOMIC DNA]</scope>
    <source>
        <strain evidence="4">ATCC 51196 / DSM 11244 / BCRC 80197 / JCM 7670 / NBRC 15755 / NCIMB 13165 / 161</strain>
    </source>
</reference>
<feature type="domain" description="Rad50/SbcC-type AAA" evidence="2">
    <location>
        <begin position="4"/>
        <end position="44"/>
    </location>
</feature>
<feature type="domain" description="ATPase AAA-type core" evidence="1">
    <location>
        <begin position="249"/>
        <end position="320"/>
    </location>
</feature>
<name>C1F815_ACIC5</name>
<dbReference type="Pfam" id="PF13476">
    <property type="entry name" value="AAA_23"/>
    <property type="match status" value="1"/>
</dbReference>
<evidence type="ECO:0000313" key="3">
    <source>
        <dbReference type="EMBL" id="ACO32336.1"/>
    </source>
</evidence>
<dbReference type="Proteomes" id="UP000002207">
    <property type="component" value="Chromosome"/>
</dbReference>
<dbReference type="RefSeq" id="WP_012680469.1">
    <property type="nucleotide sequence ID" value="NC_012483.1"/>
</dbReference>
<dbReference type="PANTHER" id="PTHR43581:SF2">
    <property type="entry name" value="EXCINUCLEASE ATPASE SUBUNIT"/>
    <property type="match status" value="1"/>
</dbReference>
<dbReference type="AlphaFoldDB" id="C1F815"/>
<keyword evidence="4" id="KW-1185">Reference proteome</keyword>
<organism evidence="3 4">
    <name type="scientific">Acidobacterium capsulatum (strain ATCC 51196 / DSM 11244 / BCRC 80197 / JCM 7670 / NBRC 15755 / NCIMB 13165 / 161)</name>
    <dbReference type="NCBI Taxonomy" id="240015"/>
    <lineage>
        <taxon>Bacteria</taxon>
        <taxon>Pseudomonadati</taxon>
        <taxon>Acidobacteriota</taxon>
        <taxon>Terriglobia</taxon>
        <taxon>Terriglobales</taxon>
        <taxon>Acidobacteriaceae</taxon>
        <taxon>Acidobacterium</taxon>
    </lineage>
</organism>
<dbReference type="STRING" id="240015.ACP_0059"/>
<dbReference type="InterPro" id="IPR003959">
    <property type="entry name" value="ATPase_AAA_core"/>
</dbReference>
<dbReference type="Gene3D" id="3.40.50.300">
    <property type="entry name" value="P-loop containing nucleotide triphosphate hydrolases"/>
    <property type="match status" value="2"/>
</dbReference>
<dbReference type="KEGG" id="aca:ACP_0059"/>